<dbReference type="Gene3D" id="1.10.357.10">
    <property type="entry name" value="Tetracycline Repressor, domain 2"/>
    <property type="match status" value="1"/>
</dbReference>
<organism evidence="7 8">
    <name type="scientific">Salimicrobium halophilum</name>
    <dbReference type="NCBI Taxonomy" id="86666"/>
    <lineage>
        <taxon>Bacteria</taxon>
        <taxon>Bacillati</taxon>
        <taxon>Bacillota</taxon>
        <taxon>Bacilli</taxon>
        <taxon>Bacillales</taxon>
        <taxon>Bacillaceae</taxon>
        <taxon>Salimicrobium</taxon>
    </lineage>
</organism>
<evidence type="ECO:0000259" key="6">
    <source>
        <dbReference type="PROSITE" id="PS50977"/>
    </source>
</evidence>
<name>A0A1G8SV48_9BACI</name>
<dbReference type="Proteomes" id="UP000199225">
    <property type="component" value="Unassembled WGS sequence"/>
</dbReference>
<keyword evidence="1" id="KW-0678">Repressor</keyword>
<dbReference type="OrthoDB" id="9812993at2"/>
<dbReference type="InterPro" id="IPR050624">
    <property type="entry name" value="HTH-type_Tx_Regulator"/>
</dbReference>
<sequence>MDEKSISIMQSAIKLFAKKGFSATSVQEIAKNAGISKGAFYLHFSSKDELLFALFDYYYNQMKAKIEECAEDEEDPRRMFVDQLTVMFEEIASHREFIIMQIREQTIPFNEDIETFTKRMRYESYYFYQNHILSIYGDKAESISFEVSILIEGMYKAFLELILVEGAHVEYRTLAEALLKRIDYIVEGFMTHEDAPVLTKSFMSGIIPEEFLTDEKPSLPELIEESKKTASGEEAETLTILQEEMEASSPRTAIIKGMLAILRDNPTYEEVVTRVEEAYLISRND</sequence>
<feature type="DNA-binding region" description="H-T-H motif" evidence="5">
    <location>
        <begin position="25"/>
        <end position="44"/>
    </location>
</feature>
<dbReference type="PANTHER" id="PTHR43479:SF22">
    <property type="entry name" value="TRANSCRIPTIONAL REGULATOR, TETR FAMILY"/>
    <property type="match status" value="1"/>
</dbReference>
<evidence type="ECO:0000313" key="8">
    <source>
        <dbReference type="Proteomes" id="UP000199225"/>
    </source>
</evidence>
<dbReference type="AlphaFoldDB" id="A0A1G8SV48"/>
<dbReference type="GO" id="GO:0045892">
    <property type="term" value="P:negative regulation of DNA-templated transcription"/>
    <property type="evidence" value="ECO:0007669"/>
    <property type="project" value="UniProtKB-ARBA"/>
</dbReference>
<keyword evidence="8" id="KW-1185">Reference proteome</keyword>
<dbReference type="PROSITE" id="PS01081">
    <property type="entry name" value="HTH_TETR_1"/>
    <property type="match status" value="1"/>
</dbReference>
<dbReference type="RefSeq" id="WP_093193276.1">
    <property type="nucleotide sequence ID" value="NZ_FNEV01000004.1"/>
</dbReference>
<protein>
    <submittedName>
        <fullName evidence="7">DNA-binding transcriptional regulator, AcrR family</fullName>
    </submittedName>
</protein>
<evidence type="ECO:0000256" key="4">
    <source>
        <dbReference type="ARBA" id="ARBA00023163"/>
    </source>
</evidence>
<dbReference type="GO" id="GO:0003677">
    <property type="term" value="F:DNA binding"/>
    <property type="evidence" value="ECO:0007669"/>
    <property type="project" value="UniProtKB-UniRule"/>
</dbReference>
<keyword evidence="4" id="KW-0804">Transcription</keyword>
<dbReference type="InterPro" id="IPR001647">
    <property type="entry name" value="HTH_TetR"/>
</dbReference>
<evidence type="ECO:0000256" key="1">
    <source>
        <dbReference type="ARBA" id="ARBA00022491"/>
    </source>
</evidence>
<evidence type="ECO:0000256" key="3">
    <source>
        <dbReference type="ARBA" id="ARBA00023125"/>
    </source>
</evidence>
<feature type="domain" description="HTH tetR-type" evidence="6">
    <location>
        <begin position="2"/>
        <end position="62"/>
    </location>
</feature>
<keyword evidence="2" id="KW-0805">Transcription regulation</keyword>
<dbReference type="InterPro" id="IPR009057">
    <property type="entry name" value="Homeodomain-like_sf"/>
</dbReference>
<dbReference type="InterPro" id="IPR023772">
    <property type="entry name" value="DNA-bd_HTH_TetR-type_CS"/>
</dbReference>
<dbReference type="PANTHER" id="PTHR43479">
    <property type="entry name" value="ACREF/ENVCD OPERON REPRESSOR-RELATED"/>
    <property type="match status" value="1"/>
</dbReference>
<evidence type="ECO:0000256" key="2">
    <source>
        <dbReference type="ARBA" id="ARBA00023015"/>
    </source>
</evidence>
<dbReference type="STRING" id="86666.SAMN04490247_1523"/>
<keyword evidence="3 5" id="KW-0238">DNA-binding</keyword>
<dbReference type="PROSITE" id="PS50977">
    <property type="entry name" value="HTH_TETR_2"/>
    <property type="match status" value="1"/>
</dbReference>
<proteinExistence type="predicted"/>
<gene>
    <name evidence="7" type="ORF">SAMN04490247_1523</name>
</gene>
<dbReference type="EMBL" id="FNEV01000004">
    <property type="protein sequence ID" value="SDJ32635.1"/>
    <property type="molecule type" value="Genomic_DNA"/>
</dbReference>
<dbReference type="PRINTS" id="PR00455">
    <property type="entry name" value="HTHTETR"/>
</dbReference>
<accession>A0A1G8SV48</accession>
<evidence type="ECO:0000256" key="5">
    <source>
        <dbReference type="PROSITE-ProRule" id="PRU00335"/>
    </source>
</evidence>
<reference evidence="8" key="1">
    <citation type="submission" date="2016-10" db="EMBL/GenBank/DDBJ databases">
        <authorList>
            <person name="Varghese N."/>
            <person name="Submissions S."/>
        </authorList>
    </citation>
    <scope>NUCLEOTIDE SEQUENCE [LARGE SCALE GENOMIC DNA]</scope>
    <source>
        <strain evidence="8">DSM 4771</strain>
    </source>
</reference>
<dbReference type="FunFam" id="1.10.10.60:FF:000141">
    <property type="entry name" value="TetR family transcriptional regulator"/>
    <property type="match status" value="1"/>
</dbReference>
<dbReference type="Pfam" id="PF00440">
    <property type="entry name" value="TetR_N"/>
    <property type="match status" value="1"/>
</dbReference>
<dbReference type="SUPFAM" id="SSF46689">
    <property type="entry name" value="Homeodomain-like"/>
    <property type="match status" value="1"/>
</dbReference>
<evidence type="ECO:0000313" key="7">
    <source>
        <dbReference type="EMBL" id="SDJ32635.1"/>
    </source>
</evidence>